<evidence type="ECO:0000256" key="1">
    <source>
        <dbReference type="SAM" id="MobiDB-lite"/>
    </source>
</evidence>
<accession>A0ABQ7V3H5</accession>
<dbReference type="EMBL" id="JAIVGD010000015">
    <property type="protein sequence ID" value="KAH0757898.1"/>
    <property type="molecule type" value="Genomic_DNA"/>
</dbReference>
<evidence type="ECO:0008006" key="4">
    <source>
        <dbReference type="Google" id="ProtNLM"/>
    </source>
</evidence>
<comment type="caution">
    <text evidence="2">The sequence shown here is derived from an EMBL/GenBank/DDBJ whole genome shotgun (WGS) entry which is preliminary data.</text>
</comment>
<proteinExistence type="predicted"/>
<sequence length="120" mass="12629">MGCYLYIARVGLERVITPLGSSTPCYDLGVLPGRDRDSLSGSGKELGCESNAGSGSQSNDSSRGNAEFKGGSQDDTTVHIAAETGAQEVVGIVGEDEEITTNDTMVFYVNIHEPDPATRQ</sequence>
<feature type="region of interest" description="Disordered" evidence="1">
    <location>
        <begin position="32"/>
        <end position="77"/>
    </location>
</feature>
<gene>
    <name evidence="2" type="ORF">KY290_021391</name>
</gene>
<organism evidence="2 3">
    <name type="scientific">Solanum tuberosum</name>
    <name type="common">Potato</name>
    <dbReference type="NCBI Taxonomy" id="4113"/>
    <lineage>
        <taxon>Eukaryota</taxon>
        <taxon>Viridiplantae</taxon>
        <taxon>Streptophyta</taxon>
        <taxon>Embryophyta</taxon>
        <taxon>Tracheophyta</taxon>
        <taxon>Spermatophyta</taxon>
        <taxon>Magnoliopsida</taxon>
        <taxon>eudicotyledons</taxon>
        <taxon>Gunneridae</taxon>
        <taxon>Pentapetalae</taxon>
        <taxon>asterids</taxon>
        <taxon>lamiids</taxon>
        <taxon>Solanales</taxon>
        <taxon>Solanaceae</taxon>
        <taxon>Solanoideae</taxon>
        <taxon>Solaneae</taxon>
        <taxon>Solanum</taxon>
    </lineage>
</organism>
<feature type="compositionally biased region" description="Polar residues" evidence="1">
    <location>
        <begin position="51"/>
        <end position="64"/>
    </location>
</feature>
<reference evidence="2 3" key="1">
    <citation type="journal article" date="2021" name="bioRxiv">
        <title>Chromosome-scale and haplotype-resolved genome assembly of a tetraploid potato cultivar.</title>
        <authorList>
            <person name="Sun H."/>
            <person name="Jiao W.-B."/>
            <person name="Krause K."/>
            <person name="Campoy J.A."/>
            <person name="Goel M."/>
            <person name="Folz-Donahue K."/>
            <person name="Kukat C."/>
            <person name="Huettel B."/>
            <person name="Schneeberger K."/>
        </authorList>
    </citation>
    <scope>NUCLEOTIDE SEQUENCE [LARGE SCALE GENOMIC DNA]</scope>
    <source>
        <strain evidence="2">SolTubOtavaFocal</strain>
        <tissue evidence="2">Leaves</tissue>
    </source>
</reference>
<protein>
    <recommendedName>
        <fullName evidence="4">Integrase core domain containing protein</fullName>
    </recommendedName>
</protein>
<evidence type="ECO:0000313" key="2">
    <source>
        <dbReference type="EMBL" id="KAH0757898.1"/>
    </source>
</evidence>
<evidence type="ECO:0000313" key="3">
    <source>
        <dbReference type="Proteomes" id="UP000826656"/>
    </source>
</evidence>
<name>A0ABQ7V3H5_SOLTU</name>
<keyword evidence="3" id="KW-1185">Reference proteome</keyword>
<dbReference type="Proteomes" id="UP000826656">
    <property type="component" value="Unassembled WGS sequence"/>
</dbReference>